<dbReference type="InterPro" id="IPR025249">
    <property type="entry name" value="TF_NusA_KH_1st"/>
</dbReference>
<keyword evidence="9" id="KW-1185">Reference proteome</keyword>
<evidence type="ECO:0000259" key="7">
    <source>
        <dbReference type="SMART" id="SM00322"/>
    </source>
</evidence>
<feature type="domain" description="K Homology" evidence="7">
    <location>
        <begin position="305"/>
        <end position="412"/>
    </location>
</feature>
<dbReference type="InterPro" id="IPR012340">
    <property type="entry name" value="NA-bd_OB-fold"/>
</dbReference>
<dbReference type="CDD" id="cd04455">
    <property type="entry name" value="S1_NusA"/>
    <property type="match status" value="1"/>
</dbReference>
<dbReference type="SUPFAM" id="SSF54814">
    <property type="entry name" value="Prokaryotic type KH domain (KH-domain type II)"/>
    <property type="match status" value="2"/>
</dbReference>
<dbReference type="InterPro" id="IPR009019">
    <property type="entry name" value="KH_sf_prok-type"/>
</dbReference>
<keyword evidence="4 6" id="KW-0805">Transcription regulation</keyword>
<dbReference type="Pfam" id="PF08529">
    <property type="entry name" value="NusA_N"/>
    <property type="match status" value="1"/>
</dbReference>
<proteinExistence type="inferred from homology"/>
<keyword evidence="1 6" id="KW-0806">Transcription termination</keyword>
<dbReference type="InterPro" id="IPR004087">
    <property type="entry name" value="KH_dom"/>
</dbReference>
<keyword evidence="6" id="KW-0889">Transcription antitermination</keyword>
<dbReference type="PANTHER" id="PTHR22648">
    <property type="entry name" value="TRANSCRIPTION TERMINATION FACTOR NUSA"/>
    <property type="match status" value="1"/>
</dbReference>
<keyword evidence="3 6" id="KW-0694">RNA-binding</keyword>
<dbReference type="PANTHER" id="PTHR22648:SF0">
    <property type="entry name" value="TRANSCRIPTION TERMINATION_ANTITERMINATION PROTEIN NUSA"/>
    <property type="match status" value="1"/>
</dbReference>
<sequence>MNSSVLIESFSEFAKFKNIDRPTMMRILEDVFRTMIRKKWGTDENFDIILNVEKGDLEIWRNREIVDDNSEDIWDHDKISLSDARKIEPDFEVGEEVSEEVKLEDFGRRAVLTARQTLIQRIKDMEKELVFQKYKDQVGEIISGEVYQVWNREVLLLDQEENELLIPKVEQIPKDRYRKGDVVRAVVQRVEIVNGNPKIILSRTSPAFLERLFENEVPEIYDGLIAIKKIVREPGERAKVAVESFDDRIDPVGACVGMKGSRIHSIVRELENENIDVINYTENTELYIQRALSPAKISSMKIDEENGRVSVFLKPDQVSLAIGKGGQNIKLASRLVGLEIDVFRESESYEEDISLEEFTDEIEDWVIAELRRIGLDTAKSVLAVSKEDLLRRTELEEETIDDVLSILREELEEEDNQ</sequence>
<feature type="domain" description="K Homology" evidence="7">
    <location>
        <begin position="234"/>
        <end position="296"/>
    </location>
</feature>
<dbReference type="InterPro" id="IPR010213">
    <property type="entry name" value="TF_NusA"/>
</dbReference>
<gene>
    <name evidence="6 8" type="primary">nusA</name>
    <name evidence="8" type="ORF">GCM10023188_20050</name>
</gene>
<protein>
    <recommendedName>
        <fullName evidence="6">Transcription termination/antitermination protein NusA</fullName>
    </recommendedName>
</protein>
<dbReference type="InterPro" id="IPR030842">
    <property type="entry name" value="TF_NusA_bacterial"/>
</dbReference>
<dbReference type="SMART" id="SM00322">
    <property type="entry name" value="KH"/>
    <property type="match status" value="2"/>
</dbReference>
<dbReference type="Gene3D" id="2.40.50.140">
    <property type="entry name" value="Nucleic acid-binding proteins"/>
    <property type="match status" value="1"/>
</dbReference>
<dbReference type="PROSITE" id="PS50084">
    <property type="entry name" value="KH_TYPE_1"/>
    <property type="match status" value="1"/>
</dbReference>
<keyword evidence="2 6" id="KW-0963">Cytoplasm</keyword>
<evidence type="ECO:0000256" key="4">
    <source>
        <dbReference type="ARBA" id="ARBA00023015"/>
    </source>
</evidence>
<evidence type="ECO:0000313" key="9">
    <source>
        <dbReference type="Proteomes" id="UP001500552"/>
    </source>
</evidence>
<comment type="subcellular location">
    <subcellularLocation>
        <location evidence="6">Cytoplasm</location>
    </subcellularLocation>
</comment>
<dbReference type="SUPFAM" id="SSF69705">
    <property type="entry name" value="Transcription factor NusA, N-terminal domain"/>
    <property type="match status" value="1"/>
</dbReference>
<reference evidence="9" key="1">
    <citation type="journal article" date="2019" name="Int. J. Syst. Evol. Microbiol.">
        <title>The Global Catalogue of Microorganisms (GCM) 10K type strain sequencing project: providing services to taxonomists for standard genome sequencing and annotation.</title>
        <authorList>
            <consortium name="The Broad Institute Genomics Platform"/>
            <consortium name="The Broad Institute Genome Sequencing Center for Infectious Disease"/>
            <person name="Wu L."/>
            <person name="Ma J."/>
        </authorList>
    </citation>
    <scope>NUCLEOTIDE SEQUENCE [LARGE SCALE GENOMIC DNA]</scope>
    <source>
        <strain evidence="9">JCM 17926</strain>
    </source>
</reference>
<comment type="similarity">
    <text evidence="6">Belongs to the NusA family.</text>
</comment>
<dbReference type="InterPro" id="IPR058582">
    <property type="entry name" value="KH_NusA_2nd"/>
</dbReference>
<comment type="caution">
    <text evidence="8">The sequence shown here is derived from an EMBL/GenBank/DDBJ whole genome shotgun (WGS) entry which is preliminary data.</text>
</comment>
<dbReference type="InterPro" id="IPR013735">
    <property type="entry name" value="TF_NusA_N"/>
</dbReference>
<accession>A0ABP8LM73</accession>
<dbReference type="SUPFAM" id="SSF50249">
    <property type="entry name" value="Nucleic acid-binding proteins"/>
    <property type="match status" value="1"/>
</dbReference>
<evidence type="ECO:0000256" key="2">
    <source>
        <dbReference type="ARBA" id="ARBA00022490"/>
    </source>
</evidence>
<evidence type="ECO:0000256" key="5">
    <source>
        <dbReference type="ARBA" id="ARBA00023163"/>
    </source>
</evidence>
<name>A0ABP8LM73_9BACT</name>
<dbReference type="InterPro" id="IPR036555">
    <property type="entry name" value="NusA_N_sf"/>
</dbReference>
<comment type="subunit">
    <text evidence="6">Monomer. Binds directly to the core enzyme of the DNA-dependent RNA polymerase and to nascent RNA.</text>
</comment>
<dbReference type="Pfam" id="PF26594">
    <property type="entry name" value="KH_NusA_2nd"/>
    <property type="match status" value="1"/>
</dbReference>
<dbReference type="NCBIfam" id="TIGR01953">
    <property type="entry name" value="NusA"/>
    <property type="match status" value="1"/>
</dbReference>
<dbReference type="RefSeq" id="WP_345158753.1">
    <property type="nucleotide sequence ID" value="NZ_BAABHC010000011.1"/>
</dbReference>
<dbReference type="CDD" id="cd02134">
    <property type="entry name" value="KH-II_NusA_rpt1"/>
    <property type="match status" value="1"/>
</dbReference>
<organism evidence="8 9">
    <name type="scientific">Pontibacter saemangeumensis</name>
    <dbReference type="NCBI Taxonomy" id="1084525"/>
    <lineage>
        <taxon>Bacteria</taxon>
        <taxon>Pseudomonadati</taxon>
        <taxon>Bacteroidota</taxon>
        <taxon>Cytophagia</taxon>
        <taxon>Cytophagales</taxon>
        <taxon>Hymenobacteraceae</taxon>
        <taxon>Pontibacter</taxon>
    </lineage>
</organism>
<keyword evidence="5 6" id="KW-0804">Transcription</keyword>
<evidence type="ECO:0000256" key="6">
    <source>
        <dbReference type="HAMAP-Rule" id="MF_00945"/>
    </source>
</evidence>
<dbReference type="Proteomes" id="UP001500552">
    <property type="component" value="Unassembled WGS sequence"/>
</dbReference>
<evidence type="ECO:0000313" key="8">
    <source>
        <dbReference type="EMBL" id="GAA4431986.1"/>
    </source>
</evidence>
<dbReference type="Gene3D" id="3.30.300.20">
    <property type="match status" value="2"/>
</dbReference>
<evidence type="ECO:0000256" key="1">
    <source>
        <dbReference type="ARBA" id="ARBA00022472"/>
    </source>
</evidence>
<comment type="function">
    <text evidence="6">Participates in both transcription termination and antitermination.</text>
</comment>
<dbReference type="CDD" id="cd22529">
    <property type="entry name" value="KH-II_NusA_rpt2"/>
    <property type="match status" value="1"/>
</dbReference>
<evidence type="ECO:0000256" key="3">
    <source>
        <dbReference type="ARBA" id="ARBA00022884"/>
    </source>
</evidence>
<dbReference type="InterPro" id="IPR015946">
    <property type="entry name" value="KH_dom-like_a/b"/>
</dbReference>
<dbReference type="Pfam" id="PF13184">
    <property type="entry name" value="KH_NusA_1st"/>
    <property type="match status" value="1"/>
</dbReference>
<dbReference type="Gene3D" id="3.30.1480.10">
    <property type="entry name" value="NusA, N-terminal domain"/>
    <property type="match status" value="1"/>
</dbReference>
<dbReference type="HAMAP" id="MF_00945_B">
    <property type="entry name" value="NusA_B"/>
    <property type="match status" value="1"/>
</dbReference>
<dbReference type="EMBL" id="BAABHC010000011">
    <property type="protein sequence ID" value="GAA4431986.1"/>
    <property type="molecule type" value="Genomic_DNA"/>
</dbReference>